<feature type="domain" description="NAD-dependent epimerase/dehydratase" evidence="2">
    <location>
        <begin position="4"/>
        <end position="228"/>
    </location>
</feature>
<dbReference type="OrthoDB" id="9801773at2"/>
<evidence type="ECO:0000259" key="3">
    <source>
        <dbReference type="Pfam" id="PF08338"/>
    </source>
</evidence>
<evidence type="ECO:0000256" key="1">
    <source>
        <dbReference type="ARBA" id="ARBA00009353"/>
    </source>
</evidence>
<dbReference type="Proteomes" id="UP000324194">
    <property type="component" value="Chromosome 1"/>
</dbReference>
<proteinExistence type="inferred from homology"/>
<name>A0A5E4PJZ0_9COXI</name>
<dbReference type="InterPro" id="IPR013549">
    <property type="entry name" value="DUF1731"/>
</dbReference>
<dbReference type="PANTHER" id="PTHR11092">
    <property type="entry name" value="SUGAR NUCLEOTIDE EPIMERASE RELATED"/>
    <property type="match status" value="1"/>
</dbReference>
<dbReference type="InterPro" id="IPR010099">
    <property type="entry name" value="SDR39U1"/>
</dbReference>
<dbReference type="Pfam" id="PF01370">
    <property type="entry name" value="Epimerase"/>
    <property type="match status" value="1"/>
</dbReference>
<dbReference type="SUPFAM" id="SSF51735">
    <property type="entry name" value="NAD(P)-binding Rossmann-fold domains"/>
    <property type="match status" value="1"/>
</dbReference>
<sequence>MHRVVAGGTGLIGKRLIEHWLRLNHTITVISRSVKHVESVFGNRVKAVSWAGLNTDVFQSAELVVNLTGENIGAARWNAGHKKEIINSRTGSTRAIAAHLCKLSQPVPRFFNASAVGIYGLQPQFPDKLPPALDEDTVVDCAHPKDFLSKVGCEWEKAAAAAVEGGVPVVFMRFGVVLSGEGGALPMLVKPFKWYLGGAVGSGAQPFSWVALDDVVRAIDFLVEKPEITGAVNIVSPGCVSQHEFARTLSRVLARPAFMKTPAFLLKLILGAEMARDLVLEGQHVSPKRLQSMGFSFLYPDLESALNHVLR</sequence>
<dbReference type="InterPro" id="IPR036291">
    <property type="entry name" value="NAD(P)-bd_dom_sf"/>
</dbReference>
<evidence type="ECO:0000313" key="4">
    <source>
        <dbReference type="EMBL" id="VVC76632.1"/>
    </source>
</evidence>
<gene>
    <name evidence="4" type="ORF">AQUSIP_19550</name>
</gene>
<dbReference type="InterPro" id="IPR001509">
    <property type="entry name" value="Epimerase_deHydtase"/>
</dbReference>
<dbReference type="KEGG" id="asip:AQUSIP_19550"/>
<evidence type="ECO:0000259" key="2">
    <source>
        <dbReference type="Pfam" id="PF01370"/>
    </source>
</evidence>
<evidence type="ECO:0000313" key="5">
    <source>
        <dbReference type="Proteomes" id="UP000324194"/>
    </source>
</evidence>
<dbReference type="Pfam" id="PF08338">
    <property type="entry name" value="DUF1731"/>
    <property type="match status" value="1"/>
</dbReference>
<dbReference type="RefSeq" id="WP_148339939.1">
    <property type="nucleotide sequence ID" value="NZ_LR699119.1"/>
</dbReference>
<organism evidence="4 5">
    <name type="scientific">Aquicella siphonis</name>
    <dbReference type="NCBI Taxonomy" id="254247"/>
    <lineage>
        <taxon>Bacteria</taxon>
        <taxon>Pseudomonadati</taxon>
        <taxon>Pseudomonadota</taxon>
        <taxon>Gammaproteobacteria</taxon>
        <taxon>Legionellales</taxon>
        <taxon>Coxiellaceae</taxon>
        <taxon>Aquicella</taxon>
    </lineage>
</organism>
<accession>A0A5E4PJZ0</accession>
<comment type="similarity">
    <text evidence="1">Belongs to the NAD(P)-dependent epimerase/dehydratase family. SDR39U1 subfamily.</text>
</comment>
<feature type="domain" description="DUF1731" evidence="3">
    <location>
        <begin position="261"/>
        <end position="309"/>
    </location>
</feature>
<keyword evidence="5" id="KW-1185">Reference proteome</keyword>
<dbReference type="NCBIfam" id="TIGR01777">
    <property type="entry name" value="yfcH"/>
    <property type="match status" value="1"/>
</dbReference>
<protein>
    <submittedName>
        <fullName evidence="4">Epimerase family protein</fullName>
    </submittedName>
</protein>
<dbReference type="PANTHER" id="PTHR11092:SF0">
    <property type="entry name" value="EPIMERASE FAMILY PROTEIN SDR39U1"/>
    <property type="match status" value="1"/>
</dbReference>
<dbReference type="Gene3D" id="3.40.50.720">
    <property type="entry name" value="NAD(P)-binding Rossmann-like Domain"/>
    <property type="match status" value="1"/>
</dbReference>
<dbReference type="AlphaFoldDB" id="A0A5E4PJZ0"/>
<reference evidence="4 5" key="1">
    <citation type="submission" date="2019-08" db="EMBL/GenBank/DDBJ databases">
        <authorList>
            <person name="Guy L."/>
        </authorList>
    </citation>
    <scope>NUCLEOTIDE SEQUENCE [LARGE SCALE GENOMIC DNA]</scope>
    <source>
        <strain evidence="4 5">SGT-108</strain>
    </source>
</reference>
<dbReference type="EMBL" id="LR699119">
    <property type="protein sequence ID" value="VVC76632.1"/>
    <property type="molecule type" value="Genomic_DNA"/>
</dbReference>